<evidence type="ECO:0000256" key="1">
    <source>
        <dbReference type="SAM" id="MobiDB-lite"/>
    </source>
</evidence>
<proteinExistence type="predicted"/>
<dbReference type="AlphaFoldDB" id="A0A8J7VTU0"/>
<dbReference type="Proteomes" id="UP000675747">
    <property type="component" value="Unassembled WGS sequence"/>
</dbReference>
<protein>
    <recommendedName>
        <fullName evidence="6">Secreted protein</fullName>
    </recommendedName>
</protein>
<evidence type="ECO:0000313" key="4">
    <source>
        <dbReference type="EMBL" id="MBS7458208.1"/>
    </source>
</evidence>
<feature type="region of interest" description="Disordered" evidence="1">
    <location>
        <begin position="22"/>
        <end position="71"/>
    </location>
</feature>
<accession>A0A8J7VTU0</accession>
<dbReference type="RefSeq" id="WP_211926698.1">
    <property type="nucleotide sequence ID" value="NZ_JAGQFT020000009.1"/>
</dbReference>
<sequence length="85" mass="8680">MNKLLLLLAIIAIPEALAADAGATHGERRCPDGAGSGQTVTEPAREPAHPAATPAARPAAVPGGDAVVPRSSPLRWHSVLPGMFR</sequence>
<reference evidence="4 5" key="1">
    <citation type="journal article" date="2021" name="Microbiol. Resour. Announc.">
        <title>Draft Genome Sequence of Coralloluteibacterium stylophorae LMG 29479T.</title>
        <authorList>
            <person name="Karlyshev A.V."/>
            <person name="Kudryashova E.B."/>
            <person name="Ariskina E.V."/>
            <person name="Conroy A.P."/>
            <person name="Abidueva E.Y."/>
        </authorList>
    </citation>
    <scope>NUCLEOTIDE SEQUENCE [LARGE SCALE GENOMIC DNA]</scope>
    <source>
        <strain evidence="4 5">LMG 29479</strain>
    </source>
</reference>
<evidence type="ECO:0008006" key="6">
    <source>
        <dbReference type="Google" id="ProtNLM"/>
    </source>
</evidence>
<keyword evidence="2" id="KW-0732">Signal</keyword>
<keyword evidence="5" id="KW-1185">Reference proteome</keyword>
<evidence type="ECO:0000313" key="3">
    <source>
        <dbReference type="EMBL" id="MBR0562772.1"/>
    </source>
</evidence>
<reference evidence="3" key="2">
    <citation type="submission" date="2021-04" db="EMBL/GenBank/DDBJ databases">
        <authorList>
            <person name="Karlyshev A.V."/>
        </authorList>
    </citation>
    <scope>NUCLEOTIDE SEQUENCE</scope>
    <source>
        <strain evidence="3">LMG 29479</strain>
    </source>
</reference>
<gene>
    <name evidence="4" type="ORF">KB893_013795</name>
    <name evidence="3" type="ORF">KB893_09630</name>
</gene>
<organism evidence="3">
    <name type="scientific">Coralloluteibacterium stylophorae</name>
    <dbReference type="NCBI Taxonomy" id="1776034"/>
    <lineage>
        <taxon>Bacteria</taxon>
        <taxon>Pseudomonadati</taxon>
        <taxon>Pseudomonadota</taxon>
        <taxon>Gammaproteobacteria</taxon>
        <taxon>Lysobacterales</taxon>
        <taxon>Lysobacteraceae</taxon>
        <taxon>Coralloluteibacterium</taxon>
    </lineage>
</organism>
<evidence type="ECO:0000256" key="2">
    <source>
        <dbReference type="SAM" id="SignalP"/>
    </source>
</evidence>
<dbReference type="EMBL" id="JAGQFT020000009">
    <property type="protein sequence ID" value="MBS7458208.1"/>
    <property type="molecule type" value="Genomic_DNA"/>
</dbReference>
<feature type="compositionally biased region" description="Low complexity" evidence="1">
    <location>
        <begin position="49"/>
        <end position="70"/>
    </location>
</feature>
<feature type="signal peptide" evidence="2">
    <location>
        <begin position="1"/>
        <end position="18"/>
    </location>
</feature>
<name>A0A8J7VTU0_9GAMM</name>
<feature type="chain" id="PRO_5042774208" description="Secreted protein" evidence="2">
    <location>
        <begin position="19"/>
        <end position="85"/>
    </location>
</feature>
<dbReference type="EMBL" id="JAGQFT010000074">
    <property type="protein sequence ID" value="MBR0562772.1"/>
    <property type="molecule type" value="Genomic_DNA"/>
</dbReference>
<evidence type="ECO:0000313" key="5">
    <source>
        <dbReference type="Proteomes" id="UP000675747"/>
    </source>
</evidence>
<comment type="caution">
    <text evidence="3">The sequence shown here is derived from an EMBL/GenBank/DDBJ whole genome shotgun (WGS) entry which is preliminary data.</text>
</comment>